<dbReference type="InterPro" id="IPR027417">
    <property type="entry name" value="P-loop_NTPase"/>
</dbReference>
<protein>
    <submittedName>
        <fullName evidence="7">Uncharacterized protein</fullName>
    </submittedName>
</protein>
<dbReference type="Pfam" id="PF00071">
    <property type="entry name" value="Ras"/>
    <property type="match status" value="1"/>
</dbReference>
<dbReference type="AlphaFoldDB" id="A0A2P6N329"/>
<evidence type="ECO:0000256" key="6">
    <source>
        <dbReference type="ARBA" id="ARBA00023289"/>
    </source>
</evidence>
<keyword evidence="5" id="KW-0449">Lipoprotein</keyword>
<dbReference type="InterPro" id="IPR005225">
    <property type="entry name" value="Small_GTP-bd"/>
</dbReference>
<evidence type="ECO:0000256" key="5">
    <source>
        <dbReference type="ARBA" id="ARBA00023288"/>
    </source>
</evidence>
<evidence type="ECO:0000256" key="2">
    <source>
        <dbReference type="ARBA" id="ARBA00022741"/>
    </source>
</evidence>
<dbReference type="Proteomes" id="UP000241769">
    <property type="component" value="Unassembled WGS sequence"/>
</dbReference>
<dbReference type="EMBL" id="MDYQ01000228">
    <property type="protein sequence ID" value="PRP78357.1"/>
    <property type="molecule type" value="Genomic_DNA"/>
</dbReference>
<reference evidence="7 8" key="1">
    <citation type="journal article" date="2018" name="Genome Biol. Evol.">
        <title>Multiple Roots of Fruiting Body Formation in Amoebozoa.</title>
        <authorList>
            <person name="Hillmann F."/>
            <person name="Forbes G."/>
            <person name="Novohradska S."/>
            <person name="Ferling I."/>
            <person name="Riege K."/>
            <person name="Groth M."/>
            <person name="Westermann M."/>
            <person name="Marz M."/>
            <person name="Spaller T."/>
            <person name="Winckler T."/>
            <person name="Schaap P."/>
            <person name="Glockner G."/>
        </authorList>
    </citation>
    <scope>NUCLEOTIDE SEQUENCE [LARGE SCALE GENOMIC DNA]</scope>
    <source>
        <strain evidence="7 8">Jena</strain>
    </source>
</reference>
<keyword evidence="6" id="KW-0636">Prenylation</keyword>
<proteinExistence type="predicted"/>
<dbReference type="SMART" id="SM00177">
    <property type="entry name" value="ARF"/>
    <property type="match status" value="1"/>
</dbReference>
<keyword evidence="2" id="KW-0547">Nucleotide-binding</keyword>
<keyword evidence="4" id="KW-0472">Membrane</keyword>
<dbReference type="InParanoid" id="A0A2P6N329"/>
<name>A0A2P6N329_9EUKA</name>
<comment type="caution">
    <text evidence="7">The sequence shown here is derived from an EMBL/GenBank/DDBJ whole genome shotgun (WGS) entry which is preliminary data.</text>
</comment>
<evidence type="ECO:0000256" key="1">
    <source>
        <dbReference type="ARBA" id="ARBA00004308"/>
    </source>
</evidence>
<dbReference type="PANTHER" id="PTHR47977">
    <property type="entry name" value="RAS-RELATED PROTEIN RAB"/>
    <property type="match status" value="1"/>
</dbReference>
<dbReference type="PRINTS" id="PR00449">
    <property type="entry name" value="RASTRNSFRMNG"/>
</dbReference>
<dbReference type="CDD" id="cd00154">
    <property type="entry name" value="Rab"/>
    <property type="match status" value="1"/>
</dbReference>
<dbReference type="GO" id="GO:0012505">
    <property type="term" value="C:endomembrane system"/>
    <property type="evidence" value="ECO:0007669"/>
    <property type="project" value="UniProtKB-SubCell"/>
</dbReference>
<sequence>MNGKPDYNFKLLLLGESGVGKSCVLLRYADNTFSPNFISTIGVDFKMKTIHLNDKTLKMSIWDTAGQERYRTIVASFYRGANGILLIFDVTDINTFLKIRTWIEEIKKNAPESVSIVLVGNKSDITAHRMVDAVEAGAFADKHRIKYVETSAKSGEGIQEAFETLAAECIKTSIHQKRENGDVVALEGKNTQGGCC</sequence>
<comment type="subcellular location">
    <subcellularLocation>
        <location evidence="1">Endomembrane system</location>
    </subcellularLocation>
</comment>
<dbReference type="SMART" id="SM00176">
    <property type="entry name" value="RAN"/>
    <property type="match status" value="1"/>
</dbReference>
<dbReference type="FunFam" id="3.40.50.300:FF:000586">
    <property type="entry name" value="Rab family GTPase"/>
    <property type="match status" value="1"/>
</dbReference>
<dbReference type="PROSITE" id="PS51419">
    <property type="entry name" value="RAB"/>
    <property type="match status" value="1"/>
</dbReference>
<dbReference type="InterPro" id="IPR050227">
    <property type="entry name" value="Rab"/>
</dbReference>
<dbReference type="STRING" id="1890364.A0A2P6N329"/>
<evidence type="ECO:0000313" key="8">
    <source>
        <dbReference type="Proteomes" id="UP000241769"/>
    </source>
</evidence>
<dbReference type="SMART" id="SM00175">
    <property type="entry name" value="RAB"/>
    <property type="match status" value="1"/>
</dbReference>
<dbReference type="Gene3D" id="3.40.50.300">
    <property type="entry name" value="P-loop containing nucleotide triphosphate hydrolases"/>
    <property type="match status" value="1"/>
</dbReference>
<evidence type="ECO:0000313" key="7">
    <source>
        <dbReference type="EMBL" id="PRP78357.1"/>
    </source>
</evidence>
<keyword evidence="8" id="KW-1185">Reference proteome</keyword>
<evidence type="ECO:0000256" key="3">
    <source>
        <dbReference type="ARBA" id="ARBA00023134"/>
    </source>
</evidence>
<dbReference type="OrthoDB" id="9989112at2759"/>
<dbReference type="SMART" id="SM00173">
    <property type="entry name" value="RAS"/>
    <property type="match status" value="1"/>
</dbReference>
<dbReference type="InterPro" id="IPR001806">
    <property type="entry name" value="Small_GTPase"/>
</dbReference>
<dbReference type="GO" id="GO:0003924">
    <property type="term" value="F:GTPase activity"/>
    <property type="evidence" value="ECO:0007669"/>
    <property type="project" value="InterPro"/>
</dbReference>
<dbReference type="PROSITE" id="PS51420">
    <property type="entry name" value="RHO"/>
    <property type="match status" value="1"/>
</dbReference>
<accession>A0A2P6N329</accession>
<dbReference type="GO" id="GO:0005525">
    <property type="term" value="F:GTP binding"/>
    <property type="evidence" value="ECO:0007669"/>
    <property type="project" value="UniProtKB-KW"/>
</dbReference>
<dbReference type="PROSITE" id="PS51417">
    <property type="entry name" value="ARF"/>
    <property type="match status" value="1"/>
</dbReference>
<dbReference type="SUPFAM" id="SSF52540">
    <property type="entry name" value="P-loop containing nucleoside triphosphate hydrolases"/>
    <property type="match status" value="1"/>
</dbReference>
<gene>
    <name evidence="7" type="ORF">PROFUN_13752</name>
</gene>
<dbReference type="NCBIfam" id="TIGR00231">
    <property type="entry name" value="small_GTP"/>
    <property type="match status" value="1"/>
</dbReference>
<dbReference type="PROSITE" id="PS51421">
    <property type="entry name" value="RAS"/>
    <property type="match status" value="1"/>
</dbReference>
<keyword evidence="3" id="KW-0342">GTP-binding</keyword>
<evidence type="ECO:0000256" key="4">
    <source>
        <dbReference type="ARBA" id="ARBA00023136"/>
    </source>
</evidence>
<organism evidence="7 8">
    <name type="scientific">Planoprotostelium fungivorum</name>
    <dbReference type="NCBI Taxonomy" id="1890364"/>
    <lineage>
        <taxon>Eukaryota</taxon>
        <taxon>Amoebozoa</taxon>
        <taxon>Evosea</taxon>
        <taxon>Variosea</taxon>
        <taxon>Cavosteliida</taxon>
        <taxon>Cavosteliaceae</taxon>
        <taxon>Planoprotostelium</taxon>
    </lineage>
</organism>
<dbReference type="SMART" id="SM00174">
    <property type="entry name" value="RHO"/>
    <property type="match status" value="1"/>
</dbReference>